<dbReference type="EMBL" id="BTSY01000005">
    <property type="protein sequence ID" value="GMT28253.1"/>
    <property type="molecule type" value="Genomic_DNA"/>
</dbReference>
<evidence type="ECO:0000256" key="2">
    <source>
        <dbReference type="ARBA" id="ARBA00010222"/>
    </source>
</evidence>
<dbReference type="AlphaFoldDB" id="A0AAV5WC43"/>
<dbReference type="PANTHER" id="PTHR12691">
    <property type="entry name" value="MEDIATOR OF RNA POLYMERASE II TRANSCRIPTION SUBUNIT 23"/>
    <property type="match status" value="1"/>
</dbReference>
<dbReference type="GO" id="GO:0016592">
    <property type="term" value="C:mediator complex"/>
    <property type="evidence" value="ECO:0007669"/>
    <property type="project" value="TreeGrafter"/>
</dbReference>
<evidence type="ECO:0000256" key="4">
    <source>
        <dbReference type="ARBA" id="ARBA00023015"/>
    </source>
</evidence>
<organism evidence="8 9">
    <name type="scientific">Pristionchus fissidentatus</name>
    <dbReference type="NCBI Taxonomy" id="1538716"/>
    <lineage>
        <taxon>Eukaryota</taxon>
        <taxon>Metazoa</taxon>
        <taxon>Ecdysozoa</taxon>
        <taxon>Nematoda</taxon>
        <taxon>Chromadorea</taxon>
        <taxon>Rhabditida</taxon>
        <taxon>Rhabditina</taxon>
        <taxon>Diplogasteromorpha</taxon>
        <taxon>Diplogasteroidea</taxon>
        <taxon>Neodiplogasteridae</taxon>
        <taxon>Pristionchus</taxon>
    </lineage>
</organism>
<evidence type="ECO:0000313" key="8">
    <source>
        <dbReference type="EMBL" id="GMT28253.1"/>
    </source>
</evidence>
<proteinExistence type="inferred from homology"/>
<comment type="caution">
    <text evidence="8">The sequence shown here is derived from an EMBL/GenBank/DDBJ whole genome shotgun (WGS) entry which is preliminary data.</text>
</comment>
<dbReference type="InterPro" id="IPR021629">
    <property type="entry name" value="Mediator_Med23"/>
</dbReference>
<evidence type="ECO:0000313" key="9">
    <source>
        <dbReference type="Proteomes" id="UP001432322"/>
    </source>
</evidence>
<reference evidence="8" key="1">
    <citation type="submission" date="2023-10" db="EMBL/GenBank/DDBJ databases">
        <title>Genome assembly of Pristionchus species.</title>
        <authorList>
            <person name="Yoshida K."/>
            <person name="Sommer R.J."/>
        </authorList>
    </citation>
    <scope>NUCLEOTIDE SEQUENCE</scope>
    <source>
        <strain evidence="8">RS5133</strain>
    </source>
</reference>
<comment type="similarity">
    <text evidence="2">Belongs to the Mediator complex subunit 23 family.</text>
</comment>
<evidence type="ECO:0000256" key="3">
    <source>
        <dbReference type="ARBA" id="ARBA00019696"/>
    </source>
</evidence>
<comment type="subcellular location">
    <subcellularLocation>
        <location evidence="1">Nucleus</location>
    </subcellularLocation>
</comment>
<accession>A0AAV5WC43</accession>
<dbReference type="Proteomes" id="UP001432322">
    <property type="component" value="Unassembled WGS sequence"/>
</dbReference>
<keyword evidence="4" id="KW-0805">Transcription regulation</keyword>
<evidence type="ECO:0000256" key="1">
    <source>
        <dbReference type="ARBA" id="ARBA00004123"/>
    </source>
</evidence>
<feature type="non-terminal residue" evidence="8">
    <location>
        <position position="599"/>
    </location>
</feature>
<keyword evidence="5" id="KW-0804">Transcription</keyword>
<dbReference type="Pfam" id="PF11573">
    <property type="entry name" value="Med23"/>
    <property type="match status" value="1"/>
</dbReference>
<keyword evidence="6" id="KW-0539">Nucleus</keyword>
<protein>
    <recommendedName>
        <fullName evidence="3">Mediator of RNA polymerase II transcription subunit 23</fullName>
    </recommendedName>
    <alternativeName>
        <fullName evidence="7">Mediator complex subunit 23</fullName>
    </alternativeName>
</protein>
<keyword evidence="9" id="KW-1185">Reference proteome</keyword>
<sequence length="599" mass="69139">YQENAPTRMFFNQRSEDDEHSMELLCLRFQEMFSEMDDNEKKYWLTKIIEDLLTDESPKRQIYEKTIDRIVEDAYRAGVITALLMMTCQLNTCDFTLKHPFDSSKLCRIKDNLRLLNYKGVRYFFKQLYEKMTFVPQEISPAQREMLTPLEELLLHIMKRDSNVIPALFVATEINNMTRQRSLMFARVMETAIQMENTFRPLAELSYVTARTYLFPIPAHPSFITTAPLWKLDPTCAFITHRLHLPFRIELYSPQFYALLMVMRQQKNKDAFLYQNMIKQTVASTGGGKAALDNIILFLMGDAMLYMERFPSQSENVSIVWDNITLALHTLLHYQWCDMNRFLAVLSKTVQKSGCRRARDEVMWTLLQNISYLQRSGPSFKASLAAIAEIYSYLYDKEESSVTSSDCPLKMVRSLSPACLWIDLTGGNESLPPPSAFLARQIEFITKRDPSEVPTDAMLAVIVNAFIKDGTQRLEWKTAMDSLISQLNAEGVFYPGEHKTIAHYVPFKYELLAALGLKGQVAMLQQLLQDMKAMTNDPNCALPSPAMIETAARLSCLLESDRTLGSIFARFVDEQRVDGSNFRFMYILTEMMTFRCFNQ</sequence>
<dbReference type="GO" id="GO:0005667">
    <property type="term" value="C:transcription regulator complex"/>
    <property type="evidence" value="ECO:0007669"/>
    <property type="project" value="TreeGrafter"/>
</dbReference>
<evidence type="ECO:0000256" key="6">
    <source>
        <dbReference type="ARBA" id="ARBA00023242"/>
    </source>
</evidence>
<dbReference type="PANTHER" id="PTHR12691:SF10">
    <property type="entry name" value="MEDIATOR OF RNA POLYMERASE II TRANSCRIPTION SUBUNIT 23"/>
    <property type="match status" value="1"/>
</dbReference>
<dbReference type="GO" id="GO:0010628">
    <property type="term" value="P:positive regulation of gene expression"/>
    <property type="evidence" value="ECO:0007669"/>
    <property type="project" value="TreeGrafter"/>
</dbReference>
<gene>
    <name evidence="8" type="ORF">PFISCL1PPCAC_19550</name>
</gene>
<name>A0AAV5WC43_9BILA</name>
<evidence type="ECO:0000256" key="5">
    <source>
        <dbReference type="ARBA" id="ARBA00023163"/>
    </source>
</evidence>
<evidence type="ECO:0000256" key="7">
    <source>
        <dbReference type="ARBA" id="ARBA00031961"/>
    </source>
</evidence>
<dbReference type="GO" id="GO:0006357">
    <property type="term" value="P:regulation of transcription by RNA polymerase II"/>
    <property type="evidence" value="ECO:0007669"/>
    <property type="project" value="TreeGrafter"/>
</dbReference>
<feature type="non-terminal residue" evidence="8">
    <location>
        <position position="1"/>
    </location>
</feature>